<feature type="chain" id="PRO_5044893782" description="Ig-like domain-containing protein" evidence="3">
    <location>
        <begin position="22"/>
        <end position="511"/>
    </location>
</feature>
<accession>A0ABD1JI12</accession>
<feature type="compositionally biased region" description="Acidic residues" evidence="1">
    <location>
        <begin position="497"/>
        <end position="511"/>
    </location>
</feature>
<dbReference type="EMBL" id="JBHFQA010000015">
    <property type="protein sequence ID" value="KAL2086729.1"/>
    <property type="molecule type" value="Genomic_DNA"/>
</dbReference>
<feature type="signal peptide" evidence="3">
    <location>
        <begin position="1"/>
        <end position="21"/>
    </location>
</feature>
<keyword evidence="2" id="KW-0812">Transmembrane</keyword>
<keyword evidence="6" id="KW-1185">Reference proteome</keyword>
<feature type="transmembrane region" description="Helical" evidence="2">
    <location>
        <begin position="455"/>
        <end position="476"/>
    </location>
</feature>
<keyword evidence="3" id="KW-0732">Signal</keyword>
<dbReference type="InterPro" id="IPR007110">
    <property type="entry name" value="Ig-like_dom"/>
</dbReference>
<feature type="domain" description="Ig-like" evidence="4">
    <location>
        <begin position="218"/>
        <end position="327"/>
    </location>
</feature>
<evidence type="ECO:0000256" key="2">
    <source>
        <dbReference type="SAM" id="Phobius"/>
    </source>
</evidence>
<name>A0ABD1JI12_9TELE</name>
<feature type="region of interest" description="Disordered" evidence="1">
    <location>
        <begin position="481"/>
        <end position="511"/>
    </location>
</feature>
<organism evidence="5 6">
    <name type="scientific">Coilia grayii</name>
    <name type="common">Gray's grenadier anchovy</name>
    <dbReference type="NCBI Taxonomy" id="363190"/>
    <lineage>
        <taxon>Eukaryota</taxon>
        <taxon>Metazoa</taxon>
        <taxon>Chordata</taxon>
        <taxon>Craniata</taxon>
        <taxon>Vertebrata</taxon>
        <taxon>Euteleostomi</taxon>
        <taxon>Actinopterygii</taxon>
        <taxon>Neopterygii</taxon>
        <taxon>Teleostei</taxon>
        <taxon>Clupei</taxon>
        <taxon>Clupeiformes</taxon>
        <taxon>Clupeoidei</taxon>
        <taxon>Engraulidae</taxon>
        <taxon>Coilinae</taxon>
        <taxon>Coilia</taxon>
    </lineage>
</organism>
<evidence type="ECO:0000256" key="1">
    <source>
        <dbReference type="SAM" id="MobiDB-lite"/>
    </source>
</evidence>
<dbReference type="InterPro" id="IPR013783">
    <property type="entry name" value="Ig-like_fold"/>
</dbReference>
<protein>
    <recommendedName>
        <fullName evidence="4">Ig-like domain-containing protein</fullName>
    </recommendedName>
</protein>
<evidence type="ECO:0000313" key="6">
    <source>
        <dbReference type="Proteomes" id="UP001591681"/>
    </source>
</evidence>
<keyword evidence="2" id="KW-0472">Membrane</keyword>
<sequence>MDTAVNRSAFLLLLFITGVHLDKDVGLRIGFEGGNITVSPDWNEQWAEVDHYLLYKIYENEDLLLVNCSHPDRPQPDSYNIQCSWDRHSMEYTLKFRNVTMTQNVDYRVEGWTTENITTHASFHLTVCVNRGNVSLYGFKRIVKTLSYEDPLYDDDDVLPRTNFALGNGTSLRVYRTDTLFRDTLVLDTNSSLEPLDEDLKGRLRVELNNSHWLVTAPKMQSNFLFACTIWRGAQCHNYKHIRTRYVLKQVFTDNDKNLSLPCILNGTFHVPIHWDTPTGDIWMSNNQTHKQKAMYMLNGSQTGNYSLIIPSISQNHSGVYKCKMKNTILDHLDLFVCNKSSPLVVRFSHGESVVMANVYYSPKDFVHLYRQKDLHPQILILHADDESVRMPEDLLGRVTLNKFNYSLTISNLTAENSGVYTLRTYGPMDKLCHEERIRLLYKDPFGVDSPFYSVYAPLVGCVLLGLVAAVIGFSLRKRRGEQASGHQSREEHQSGDEDLDDDVEEAEDSV</sequence>
<evidence type="ECO:0000259" key="4">
    <source>
        <dbReference type="PROSITE" id="PS50835"/>
    </source>
</evidence>
<comment type="caution">
    <text evidence="5">The sequence shown here is derived from an EMBL/GenBank/DDBJ whole genome shotgun (WGS) entry which is preliminary data.</text>
</comment>
<dbReference type="Proteomes" id="UP001591681">
    <property type="component" value="Unassembled WGS sequence"/>
</dbReference>
<evidence type="ECO:0000256" key="3">
    <source>
        <dbReference type="SAM" id="SignalP"/>
    </source>
</evidence>
<proteinExistence type="predicted"/>
<dbReference type="Gene3D" id="2.60.40.10">
    <property type="entry name" value="Immunoglobulins"/>
    <property type="match status" value="2"/>
</dbReference>
<gene>
    <name evidence="5" type="ORF">ACEWY4_017788</name>
</gene>
<dbReference type="CDD" id="cd00096">
    <property type="entry name" value="Ig"/>
    <property type="match status" value="1"/>
</dbReference>
<dbReference type="InterPro" id="IPR036179">
    <property type="entry name" value="Ig-like_dom_sf"/>
</dbReference>
<keyword evidence="2" id="KW-1133">Transmembrane helix</keyword>
<dbReference type="AlphaFoldDB" id="A0ABD1JI12"/>
<reference evidence="5 6" key="1">
    <citation type="submission" date="2024-09" db="EMBL/GenBank/DDBJ databases">
        <title>A chromosome-level genome assembly of Gray's grenadier anchovy, Coilia grayii.</title>
        <authorList>
            <person name="Fu Z."/>
        </authorList>
    </citation>
    <scope>NUCLEOTIDE SEQUENCE [LARGE SCALE GENOMIC DNA]</scope>
    <source>
        <strain evidence="5">G4</strain>
        <tissue evidence="5">Muscle</tissue>
    </source>
</reference>
<dbReference type="PROSITE" id="PS50835">
    <property type="entry name" value="IG_LIKE"/>
    <property type="match status" value="1"/>
</dbReference>
<dbReference type="SUPFAM" id="SSF48726">
    <property type="entry name" value="Immunoglobulin"/>
    <property type="match status" value="2"/>
</dbReference>
<evidence type="ECO:0000313" key="5">
    <source>
        <dbReference type="EMBL" id="KAL2086729.1"/>
    </source>
</evidence>